<evidence type="ECO:0000256" key="1">
    <source>
        <dbReference type="SAM" id="MobiDB-lite"/>
    </source>
</evidence>
<organism evidence="2">
    <name type="scientific">Nocardiopsis sp. 90127</name>
    <dbReference type="NCBI Taxonomy" id="373213"/>
    <lineage>
        <taxon>Bacteria</taxon>
        <taxon>Bacillati</taxon>
        <taxon>Actinomycetota</taxon>
        <taxon>Actinomycetes</taxon>
        <taxon>Streptosporangiales</taxon>
        <taxon>Nocardiopsidaceae</taxon>
        <taxon>Nocardiopsis</taxon>
    </lineage>
</organism>
<keyword evidence="2" id="KW-0614">Plasmid</keyword>
<sequence>MTAGRGSDAPIDLQGDEVRTTMMPPPAATETAAWLAEITPDTLTALDITDAGDLFAQELEGESPEEAGARLAAAADILDDRLTEIAHTTLTPEVLRRWSA</sequence>
<dbReference type="RefSeq" id="WP_012954655.1">
    <property type="nucleotide sequence ID" value="NC_013779.1"/>
</dbReference>
<proteinExistence type="predicted"/>
<accession>Q27I80</accession>
<name>Q27I80_9ACTN</name>
<protein>
    <submittedName>
        <fullName evidence="2">PSQ10.8c</fullName>
    </submittedName>
</protein>
<evidence type="ECO:0000313" key="2">
    <source>
        <dbReference type="EMBL" id="ABD48731.1"/>
    </source>
</evidence>
<geneLocation type="plasmid" evidence="2">
    <name>pSQ10</name>
</geneLocation>
<dbReference type="EMBL" id="DQ399904">
    <property type="protein sequence ID" value="ABD48731.1"/>
    <property type="molecule type" value="Genomic_DNA"/>
</dbReference>
<dbReference type="AlphaFoldDB" id="Q27I80"/>
<feature type="region of interest" description="Disordered" evidence="1">
    <location>
        <begin position="1"/>
        <end position="24"/>
    </location>
</feature>
<reference evidence="2" key="1">
    <citation type="submission" date="2006-02" db="EMBL/GenBank/DDBJ databases">
        <title>Complete nucleotide sequence of Nocardiopsis plasmid pSQ10.</title>
        <authorList>
            <person name="Shen M."/>
            <person name="Xia H."/>
            <person name="Jiang C."/>
            <person name="Xu L."/>
            <person name="Qin Z."/>
        </authorList>
    </citation>
    <scope>NUCLEOTIDE SEQUENCE</scope>
    <source>
        <strain evidence="2">90127</strain>
        <plasmid evidence="2">pSQ10</plasmid>
    </source>
</reference>